<dbReference type="PRINTS" id="PR00499">
    <property type="entry name" value="P67PHOX"/>
</dbReference>
<accession>A0A3Q4H8M9</accession>
<dbReference type="AlphaFoldDB" id="A0A3Q4H8M9"/>
<dbReference type="InterPro" id="IPR036028">
    <property type="entry name" value="SH3-like_dom_sf"/>
</dbReference>
<proteinExistence type="predicted"/>
<evidence type="ECO:0000259" key="4">
    <source>
        <dbReference type="PROSITE" id="PS50002"/>
    </source>
</evidence>
<keyword evidence="6" id="KW-1185">Reference proteome</keyword>
<evidence type="ECO:0000256" key="3">
    <source>
        <dbReference type="SAM" id="MobiDB-lite"/>
    </source>
</evidence>
<dbReference type="InterPro" id="IPR050384">
    <property type="entry name" value="Endophilin_SH3RF"/>
</dbReference>
<feature type="region of interest" description="Disordered" evidence="3">
    <location>
        <begin position="107"/>
        <end position="126"/>
    </location>
</feature>
<reference evidence="5" key="2">
    <citation type="submission" date="2025-09" db="UniProtKB">
        <authorList>
            <consortium name="Ensembl"/>
        </authorList>
    </citation>
    <scope>IDENTIFICATION</scope>
</reference>
<dbReference type="GO" id="GO:0016477">
    <property type="term" value="P:cell migration"/>
    <property type="evidence" value="ECO:0007669"/>
    <property type="project" value="TreeGrafter"/>
</dbReference>
<evidence type="ECO:0000256" key="1">
    <source>
        <dbReference type="ARBA" id="ARBA00022443"/>
    </source>
</evidence>
<dbReference type="PRINTS" id="PR00452">
    <property type="entry name" value="SH3DOMAIN"/>
</dbReference>
<dbReference type="PROSITE" id="PS50002">
    <property type="entry name" value="SH3"/>
    <property type="match status" value="1"/>
</dbReference>
<dbReference type="SMART" id="SM00326">
    <property type="entry name" value="SH3"/>
    <property type="match status" value="1"/>
</dbReference>
<dbReference type="PANTHER" id="PTHR14167">
    <property type="entry name" value="SH3 DOMAIN-CONTAINING"/>
    <property type="match status" value="1"/>
</dbReference>
<evidence type="ECO:0000256" key="2">
    <source>
        <dbReference type="PROSITE-ProRule" id="PRU00192"/>
    </source>
</evidence>
<organism evidence="5 6">
    <name type="scientific">Neolamprologus brichardi</name>
    <name type="common">Fairy cichlid</name>
    <name type="synonym">Lamprologus brichardi</name>
    <dbReference type="NCBI Taxonomy" id="32507"/>
    <lineage>
        <taxon>Eukaryota</taxon>
        <taxon>Metazoa</taxon>
        <taxon>Chordata</taxon>
        <taxon>Craniata</taxon>
        <taxon>Vertebrata</taxon>
        <taxon>Euteleostomi</taxon>
        <taxon>Actinopterygii</taxon>
        <taxon>Neopterygii</taxon>
        <taxon>Teleostei</taxon>
        <taxon>Neoteleostei</taxon>
        <taxon>Acanthomorphata</taxon>
        <taxon>Ovalentaria</taxon>
        <taxon>Cichlomorphae</taxon>
        <taxon>Cichliformes</taxon>
        <taxon>Cichlidae</taxon>
        <taxon>African cichlids</taxon>
        <taxon>Pseudocrenilabrinae</taxon>
        <taxon>Lamprologini</taxon>
        <taxon>Neolamprologus</taxon>
    </lineage>
</organism>
<dbReference type="Ensembl" id="ENSNBRT00000013182.1">
    <property type="protein sequence ID" value="ENSNBRP00000012817.1"/>
    <property type="gene ID" value="ENSNBRG00000009956.1"/>
</dbReference>
<feature type="domain" description="SH3" evidence="4">
    <location>
        <begin position="3"/>
        <end position="62"/>
    </location>
</feature>
<dbReference type="GO" id="GO:0007015">
    <property type="term" value="P:actin filament organization"/>
    <property type="evidence" value="ECO:0007669"/>
    <property type="project" value="TreeGrafter"/>
</dbReference>
<evidence type="ECO:0000313" key="5">
    <source>
        <dbReference type="Ensembl" id="ENSNBRP00000012817.1"/>
    </source>
</evidence>
<dbReference type="Proteomes" id="UP000261580">
    <property type="component" value="Unassembled WGS sequence"/>
</dbReference>
<dbReference type="InterPro" id="IPR001452">
    <property type="entry name" value="SH3_domain"/>
</dbReference>
<dbReference type="GeneTree" id="ENSGT00940000160627"/>
<dbReference type="Bgee" id="ENSNBRG00000009956">
    <property type="expression patterns" value="Expressed in zone of skin and 5 other cell types or tissues"/>
</dbReference>
<name>A0A3Q4H8M9_NEOBR</name>
<sequence length="126" mass="14229">NSDNTNKVLVLIDFESNSDDELTVKEGDVVKNVTKANEGWWEGELNGRCGFFPDNFVMVIPPINSLQVSGQKHNLKHNPVGLEFNCTAMKPWASHSINSLTHKWGHAGKTHHKEMQKSSKFWQPES</sequence>
<evidence type="ECO:0000313" key="6">
    <source>
        <dbReference type="Proteomes" id="UP000261580"/>
    </source>
</evidence>
<dbReference type="Pfam" id="PF00018">
    <property type="entry name" value="SH3_1"/>
    <property type="match status" value="1"/>
</dbReference>
<dbReference type="PANTHER" id="PTHR14167:SF6">
    <property type="entry name" value="SH3 DOMAIN-CONTAINING KINASE-BINDING PROTEIN 1"/>
    <property type="match status" value="1"/>
</dbReference>
<reference evidence="5" key="1">
    <citation type="submission" date="2025-08" db="UniProtKB">
        <authorList>
            <consortium name="Ensembl"/>
        </authorList>
    </citation>
    <scope>IDENTIFICATION</scope>
</reference>
<keyword evidence="1 2" id="KW-0728">SH3 domain</keyword>
<dbReference type="Gene3D" id="2.30.30.40">
    <property type="entry name" value="SH3 Domains"/>
    <property type="match status" value="1"/>
</dbReference>
<protein>
    <submittedName>
        <fullName evidence="5">SH3 domain containing 21</fullName>
    </submittedName>
</protein>
<dbReference type="SUPFAM" id="SSF50044">
    <property type="entry name" value="SH3-domain"/>
    <property type="match status" value="1"/>
</dbReference>